<dbReference type="STRING" id="363999.A0A439D0Q7"/>
<comment type="caution">
    <text evidence="2">The sequence shown here is derived from an EMBL/GenBank/DDBJ whole genome shotgun (WGS) entry which is preliminary data.</text>
</comment>
<dbReference type="Proteomes" id="UP000286045">
    <property type="component" value="Unassembled WGS sequence"/>
</dbReference>
<evidence type="ECO:0000313" key="3">
    <source>
        <dbReference type="Proteomes" id="UP000286045"/>
    </source>
</evidence>
<dbReference type="PANTHER" id="PTHR43130:SF7">
    <property type="entry name" value="DJ-1_PFPI DOMAIN-CONTAINING PROTEIN"/>
    <property type="match status" value="1"/>
</dbReference>
<sequence>MAHPVDLAKPHRPINVGVILMKGETEFQDVAPVDMLHGLSRHFISTFPDELGPPGFKDGAIDLEFLWITESGETSPADLTSGLRILPTRHCDTGEQHPPQRVLISLQHSFKTSPPLDIVIIGAHRFGYVPNEAELAFVRKSFDECAAFIAVCGGVDVPRLAGLLEGKTATGPRLFLDAWRTQSPATNWVEKRWERDGKLWTSGALFNGTDLMHNFIKRTWGATPAGAIGDYAAKVGAWPDRDIDYKDVPWKV</sequence>
<dbReference type="Pfam" id="PF01965">
    <property type="entry name" value="DJ-1_PfpI"/>
    <property type="match status" value="1"/>
</dbReference>
<evidence type="ECO:0000259" key="1">
    <source>
        <dbReference type="Pfam" id="PF01965"/>
    </source>
</evidence>
<reference evidence="2 3" key="1">
    <citation type="submission" date="2018-12" db="EMBL/GenBank/DDBJ databases">
        <title>Draft genome sequence of Xylaria grammica IHI A82.</title>
        <authorList>
            <person name="Buettner E."/>
            <person name="Kellner H."/>
        </authorList>
    </citation>
    <scope>NUCLEOTIDE SEQUENCE [LARGE SCALE GENOMIC DNA]</scope>
    <source>
        <strain evidence="2 3">IHI A82</strain>
    </source>
</reference>
<dbReference type="SUPFAM" id="SSF52317">
    <property type="entry name" value="Class I glutamine amidotransferase-like"/>
    <property type="match status" value="1"/>
</dbReference>
<protein>
    <recommendedName>
        <fullName evidence="1">DJ-1/PfpI domain-containing protein</fullName>
    </recommendedName>
</protein>
<dbReference type="Gene3D" id="3.40.50.880">
    <property type="match status" value="1"/>
</dbReference>
<dbReference type="EMBL" id="RYZI01000233">
    <property type="protein sequence ID" value="RWA07841.1"/>
    <property type="molecule type" value="Genomic_DNA"/>
</dbReference>
<gene>
    <name evidence="2" type="ORF">EKO27_g7260</name>
</gene>
<feature type="domain" description="DJ-1/PfpI" evidence="1">
    <location>
        <begin position="119"/>
        <end position="216"/>
    </location>
</feature>
<proteinExistence type="predicted"/>
<accession>A0A439D0Q7</accession>
<dbReference type="PANTHER" id="PTHR43130">
    <property type="entry name" value="ARAC-FAMILY TRANSCRIPTIONAL REGULATOR"/>
    <property type="match status" value="1"/>
</dbReference>
<dbReference type="InterPro" id="IPR052158">
    <property type="entry name" value="INH-QAR"/>
</dbReference>
<evidence type="ECO:0000313" key="2">
    <source>
        <dbReference type="EMBL" id="RWA07841.1"/>
    </source>
</evidence>
<name>A0A439D0Q7_9PEZI</name>
<dbReference type="AlphaFoldDB" id="A0A439D0Q7"/>
<organism evidence="2 3">
    <name type="scientific">Xylaria grammica</name>
    <dbReference type="NCBI Taxonomy" id="363999"/>
    <lineage>
        <taxon>Eukaryota</taxon>
        <taxon>Fungi</taxon>
        <taxon>Dikarya</taxon>
        <taxon>Ascomycota</taxon>
        <taxon>Pezizomycotina</taxon>
        <taxon>Sordariomycetes</taxon>
        <taxon>Xylariomycetidae</taxon>
        <taxon>Xylariales</taxon>
        <taxon>Xylariaceae</taxon>
        <taxon>Xylaria</taxon>
    </lineage>
</organism>
<keyword evidence="3" id="KW-1185">Reference proteome</keyword>
<dbReference type="InterPro" id="IPR002818">
    <property type="entry name" value="DJ-1/PfpI"/>
</dbReference>
<dbReference type="InterPro" id="IPR029062">
    <property type="entry name" value="Class_I_gatase-like"/>
</dbReference>